<protein>
    <submittedName>
        <fullName evidence="4">Efflux transporter, outer membrane factor (OMF) lipoprotein, NodT family</fullName>
    </submittedName>
</protein>
<dbReference type="Gene3D" id="1.20.1600.10">
    <property type="entry name" value="Outer membrane efflux proteins (OEP)"/>
    <property type="match status" value="1"/>
</dbReference>
<dbReference type="GO" id="GO:0005886">
    <property type="term" value="C:plasma membrane"/>
    <property type="evidence" value="ECO:0007669"/>
    <property type="project" value="UniProtKB-SubCell"/>
</dbReference>
<dbReference type="InterPro" id="IPR010131">
    <property type="entry name" value="MdtP/NodT-like"/>
</dbReference>
<feature type="coiled-coil region" evidence="3">
    <location>
        <begin position="445"/>
        <end position="472"/>
    </location>
</feature>
<keyword evidence="2" id="KW-0472">Membrane</keyword>
<reference evidence="4 5" key="1">
    <citation type="submission" date="2016-01" db="EMBL/GenBank/DDBJ databases">
        <authorList>
            <person name="McClelland M."/>
            <person name="Jain A."/>
            <person name="Saraogi P."/>
            <person name="Mendelson R."/>
            <person name="Westerman R."/>
            <person name="SanMiguel P."/>
            <person name="Csonka L."/>
        </authorList>
    </citation>
    <scope>NUCLEOTIDE SEQUENCE [LARGE SCALE GENOMIC DNA]</scope>
    <source>
        <strain evidence="4 5">R-53146</strain>
    </source>
</reference>
<dbReference type="EMBL" id="FCOR01000009">
    <property type="protein sequence ID" value="CVK16628.1"/>
    <property type="molecule type" value="Genomic_DNA"/>
</dbReference>
<dbReference type="PANTHER" id="PTHR30203">
    <property type="entry name" value="OUTER MEMBRANE CATION EFFLUX PROTEIN"/>
    <property type="match status" value="1"/>
</dbReference>
<dbReference type="InterPro" id="IPR003423">
    <property type="entry name" value="OMP_efflux"/>
</dbReference>
<dbReference type="Pfam" id="PF02321">
    <property type="entry name" value="OEP"/>
    <property type="match status" value="2"/>
</dbReference>
<dbReference type="AlphaFoldDB" id="A0A0X3ARW6"/>
<dbReference type="STRING" id="1586267.GCA_001418685_01491"/>
<keyword evidence="2" id="KW-1134">Transmembrane beta strand</keyword>
<evidence type="ECO:0000256" key="2">
    <source>
        <dbReference type="RuleBase" id="RU362097"/>
    </source>
</evidence>
<organism evidence="4 5">
    <name type="scientific">Apibacter mensalis</name>
    <dbReference type="NCBI Taxonomy" id="1586267"/>
    <lineage>
        <taxon>Bacteria</taxon>
        <taxon>Pseudomonadati</taxon>
        <taxon>Bacteroidota</taxon>
        <taxon>Flavobacteriia</taxon>
        <taxon>Flavobacteriales</taxon>
        <taxon>Weeksellaceae</taxon>
        <taxon>Apibacter</taxon>
    </lineage>
</organism>
<evidence type="ECO:0000313" key="4">
    <source>
        <dbReference type="EMBL" id="CVK16628.1"/>
    </source>
</evidence>
<keyword evidence="2" id="KW-0812">Transmembrane</keyword>
<keyword evidence="5" id="KW-1185">Reference proteome</keyword>
<dbReference type="NCBIfam" id="TIGR01845">
    <property type="entry name" value="outer_NodT"/>
    <property type="match status" value="1"/>
</dbReference>
<keyword evidence="2" id="KW-0564">Palmitate</keyword>
<evidence type="ECO:0000256" key="3">
    <source>
        <dbReference type="SAM" id="Coils"/>
    </source>
</evidence>
<sequence length="477" mass="53551">MMMMMNKYNKIKELRMKIRPIQYTTLLLFTVVLSSCITAKYEKPQITDNKLYRDMPVKDSTTIADIPWRDYFKDQNLQSLINEGIQNSYDLQIAVARIKQTEAALRSAKLGYLPSLSADASYSNSKLNTVQGNGVKTHSEVFQLGTSASWELDIWGKISSAKRSALASYLQSDAYRRLVQTSLVANIANNYYSLIALDEQLKITLGTIKLLEDNVRTMEDLKEANIVTGAAVEQSKALLYSTQVSVPDLEKNIKALENSICYLLGRTPGPIQRSSMDQQTVPTQFYYGVPAQLLSKRPDVMMYEYAYRAAFEDTNVAKASLYPSLTITGNAGYSTLKNLDNFFDHSSLFASVVGGLTQPIFNQGKLRSQLRIRQAQQEEALLNFKNSVLNSSVEVSNALFAYEKAKSKDYDRNLQINSLVKSVDYTKQLLIYSDANYTEVLNAERDLLNARLSQVNDKLQQLQASIDLYKALGGGVN</sequence>
<gene>
    <name evidence="4" type="ORF">Ga0061079_10918</name>
</gene>
<name>A0A0X3ARW6_9FLAO</name>
<dbReference type="GO" id="GO:0015562">
    <property type="term" value="F:efflux transmembrane transporter activity"/>
    <property type="evidence" value="ECO:0007669"/>
    <property type="project" value="InterPro"/>
</dbReference>
<dbReference type="SUPFAM" id="SSF56954">
    <property type="entry name" value="Outer membrane efflux proteins (OEP)"/>
    <property type="match status" value="1"/>
</dbReference>
<dbReference type="Proteomes" id="UP000182761">
    <property type="component" value="Unassembled WGS sequence"/>
</dbReference>
<comment type="subcellular location">
    <subcellularLocation>
        <location evidence="2">Cell membrane</location>
        <topology evidence="2">Lipid-anchor</topology>
    </subcellularLocation>
</comment>
<dbReference type="Gene3D" id="2.20.200.10">
    <property type="entry name" value="Outer membrane efflux proteins (OEP)"/>
    <property type="match status" value="1"/>
</dbReference>
<keyword evidence="3" id="KW-0175">Coiled coil</keyword>
<comment type="similarity">
    <text evidence="1 2">Belongs to the outer membrane factor (OMF) (TC 1.B.17) family.</text>
</comment>
<evidence type="ECO:0000313" key="5">
    <source>
        <dbReference type="Proteomes" id="UP000182761"/>
    </source>
</evidence>
<dbReference type="PANTHER" id="PTHR30203:SF33">
    <property type="entry name" value="BLR4455 PROTEIN"/>
    <property type="match status" value="1"/>
</dbReference>
<proteinExistence type="inferred from homology"/>
<accession>A0A0X3ARW6</accession>
<evidence type="ECO:0000256" key="1">
    <source>
        <dbReference type="ARBA" id="ARBA00007613"/>
    </source>
</evidence>
<keyword evidence="2 4" id="KW-0449">Lipoprotein</keyword>